<protein>
    <submittedName>
        <fullName evidence="3">Uncharacterized protein</fullName>
    </submittedName>
</protein>
<dbReference type="AlphaFoldDB" id="A0A078B5E6"/>
<dbReference type="EMBL" id="CCKQ01017752">
    <property type="protein sequence ID" value="CDW89649.1"/>
    <property type="molecule type" value="Genomic_DNA"/>
</dbReference>
<sequence length="963" mass="111275">MKKSDQQQTTQPQTQTIIFSNYTNNIRPQIQPGTYPEIDCVTDTGSIFDKDILPINKNLTIQQEPRSNQIIGSSTINHQNGFSQKKKKVNKRIMVNGENDQIRISSRILPQVRAQTLSPENGGASLINYYNKSQPVETNSLKQLKSSFRQNQSNNSTIKFNKVQSLKELNTQNNLNSQINVRASLKQLIQSNQQTQAQLSEIANSFKAGQKQQLIQTQKRQKNRFIQKISSQKELSNPQNYKIVTIPVKSEIKQQQEKISIVETVVVNQPNTIGIQNHTESMKSSGVSQVQSSSRSIVPKLNLEKVMQLKKIFSPDIQAAKVGGNGKQGFSEKIEELKQEEDFITQQDIMLANEEIQKLKNEISQKNLILSQLLADSSENQKYKKVVQSSSPPKFRLNAQAQLPVKIKQFNQNNFNAIRQEISPEEMRDGTAFSKNKNNKTMKSGVQKQQKLINQKRIQGRNGGILQSQKYDNNSDESSKSLAYRGVTERIDSKGNVERQKKLIEYSPEIKNNFFEESFYKEKMKSRQKPQNLKLINNNHRRNDSKNLGKQQSNLIQEPTNIKNKRNSIFSKNEELRQDWERKNMLQKQEQIKNTLELIQGNLNMIKGFKGSESRSNSRKPRQLEPLNINQNNNIQIQLNLNFPKIQIPTNLDPQRRAFKNSKSPPIVLRRDQIKIFKNPVDPNIIIQKINAQEAVQNKELIECLQKDFEGIESRIRESLYSLDSLRAQPNEEKSSGRTPNDINQKAMKMSQVSSAFPDINTKSIHTQSSHRQKDYHNPVYEILPNHHFDEKINIYNSSLNSNPKKSKISQNTAQNFNRNVGSRSMPEITPRDIQFRRDKGYKPSFNRQHKFDEKKIIVNPELRDMEQKDREINQPIQLKKILNHGKISDRVKNRNINPNERDEEICNFEMMDNPPPINLFERVFRDSIPIMIVDDKTDESFKSSNPSKTNSRLSRYNNPKHL</sequence>
<feature type="coiled-coil region" evidence="1">
    <location>
        <begin position="327"/>
        <end position="376"/>
    </location>
</feature>
<keyword evidence="4" id="KW-1185">Reference proteome</keyword>
<feature type="compositionally biased region" description="Polar residues" evidence="2">
    <location>
        <begin position="548"/>
        <end position="558"/>
    </location>
</feature>
<name>A0A078B5E6_STYLE</name>
<dbReference type="InParanoid" id="A0A078B5E6"/>
<evidence type="ECO:0000313" key="3">
    <source>
        <dbReference type="EMBL" id="CDW89649.1"/>
    </source>
</evidence>
<evidence type="ECO:0000256" key="1">
    <source>
        <dbReference type="SAM" id="Coils"/>
    </source>
</evidence>
<evidence type="ECO:0000313" key="4">
    <source>
        <dbReference type="Proteomes" id="UP000039865"/>
    </source>
</evidence>
<dbReference type="Proteomes" id="UP000039865">
    <property type="component" value="Unassembled WGS sequence"/>
</dbReference>
<keyword evidence="1" id="KW-0175">Coiled coil</keyword>
<feature type="region of interest" description="Disordered" evidence="2">
    <location>
        <begin position="534"/>
        <end position="558"/>
    </location>
</feature>
<gene>
    <name evidence="3" type="primary">Contig1314.g1443</name>
    <name evidence="3" type="ORF">STYLEM_18784</name>
</gene>
<evidence type="ECO:0000256" key="2">
    <source>
        <dbReference type="SAM" id="MobiDB-lite"/>
    </source>
</evidence>
<proteinExistence type="predicted"/>
<feature type="compositionally biased region" description="Polar residues" evidence="2">
    <location>
        <begin position="943"/>
        <end position="963"/>
    </location>
</feature>
<reference evidence="3 4" key="1">
    <citation type="submission" date="2014-06" db="EMBL/GenBank/DDBJ databases">
        <authorList>
            <person name="Swart Estienne"/>
        </authorList>
    </citation>
    <scope>NUCLEOTIDE SEQUENCE [LARGE SCALE GENOMIC DNA]</scope>
    <source>
        <strain evidence="3 4">130c</strain>
    </source>
</reference>
<accession>A0A078B5E6</accession>
<organism evidence="3 4">
    <name type="scientific">Stylonychia lemnae</name>
    <name type="common">Ciliate</name>
    <dbReference type="NCBI Taxonomy" id="5949"/>
    <lineage>
        <taxon>Eukaryota</taxon>
        <taxon>Sar</taxon>
        <taxon>Alveolata</taxon>
        <taxon>Ciliophora</taxon>
        <taxon>Intramacronucleata</taxon>
        <taxon>Spirotrichea</taxon>
        <taxon>Stichotrichia</taxon>
        <taxon>Sporadotrichida</taxon>
        <taxon>Oxytrichidae</taxon>
        <taxon>Stylonychinae</taxon>
        <taxon>Stylonychia</taxon>
    </lineage>
</organism>
<feature type="region of interest" description="Disordered" evidence="2">
    <location>
        <begin position="939"/>
        <end position="963"/>
    </location>
</feature>